<dbReference type="CDD" id="cd03190">
    <property type="entry name" value="GST_C_Omega_like"/>
    <property type="match status" value="1"/>
</dbReference>
<dbReference type="Pfam" id="PF13410">
    <property type="entry name" value="GST_C_2"/>
    <property type="match status" value="1"/>
</dbReference>
<dbReference type="SFLD" id="SFLDG01206">
    <property type="entry name" value="Xi.1"/>
    <property type="match status" value="1"/>
</dbReference>
<sequence length="328" mass="37643">MSFTSESVASKPFASADGRYHRQTSTFRDVIAPGTKFEPEVGRYKLIVSLACPWASRVLIVRALKKMDQVENLLPVTVVDTFLGEKGWCLGEVDTDRPHNPAYGPKIPGHENARYVRDLYLAADPDYELRATVPLLWDTKHNTIVNNESSELIRFLDTAFDQFLPKEVQGITYYPKELRKEIDAINEWVYPTINNGVYKSGFATTMDAYLENVKPLFESLDSLEKHLQGKKYMVGDQLTEADIRLFTTIIRFDPVYVGHFKCNLHTIRGGRFPNVHRWLRELYWNDEAFKSTTDFDSIKKHYYASHVKINPTGIVPLGPEPHIEPLDQ</sequence>
<feature type="domain" description="GST C-terminal" evidence="4">
    <location>
        <begin position="175"/>
        <end position="302"/>
    </location>
</feature>
<dbReference type="PIRSF" id="PIRSF015753">
    <property type="entry name" value="GST"/>
    <property type="match status" value="1"/>
</dbReference>
<dbReference type="InterPro" id="IPR036249">
    <property type="entry name" value="Thioredoxin-like_sf"/>
</dbReference>
<feature type="binding site" evidence="2">
    <location>
        <begin position="130"/>
        <end position="133"/>
    </location>
    <ligand>
        <name>glutathione</name>
        <dbReference type="ChEBI" id="CHEBI:57925"/>
    </ligand>
</feature>
<name>A0AAF0FHZ6_9BASI</name>
<feature type="active site" description="Proton donor/acceptor" evidence="1">
    <location>
        <position position="198"/>
    </location>
</feature>
<feature type="site" description="Lowers pKa of active site Cys" evidence="3">
    <location>
        <position position="256"/>
    </location>
</feature>
<dbReference type="Gene3D" id="3.40.30.10">
    <property type="entry name" value="Glutaredoxin"/>
    <property type="match status" value="1"/>
</dbReference>
<feature type="site" description="Lowers pKa of active site Cys" evidence="3">
    <location>
        <position position="302"/>
    </location>
</feature>
<evidence type="ECO:0000256" key="3">
    <source>
        <dbReference type="PIRSR" id="PIRSR015753-3"/>
    </source>
</evidence>
<evidence type="ECO:0000313" key="5">
    <source>
        <dbReference type="EMBL" id="WFD44858.1"/>
    </source>
</evidence>
<dbReference type="SUPFAM" id="SSF47616">
    <property type="entry name" value="GST C-terminal domain-like"/>
    <property type="match status" value="1"/>
</dbReference>
<dbReference type="SFLD" id="SFLDS00019">
    <property type="entry name" value="Glutathione_Transferase_(cytos"/>
    <property type="match status" value="1"/>
</dbReference>
<dbReference type="PANTHER" id="PTHR32419:SF6">
    <property type="entry name" value="GLUTATHIONE S-TRANSFERASE OMEGA-LIKE 1-RELATED"/>
    <property type="match status" value="1"/>
</dbReference>
<reference evidence="5" key="1">
    <citation type="submission" date="2023-02" db="EMBL/GenBank/DDBJ databases">
        <title>Mating type loci evolution in Malassezia.</title>
        <authorList>
            <person name="Coelho M.A."/>
        </authorList>
    </citation>
    <scope>NUCLEOTIDE SEQUENCE</scope>
    <source>
        <strain evidence="5">CBS 14136</strain>
    </source>
</reference>
<dbReference type="GO" id="GO:0004364">
    <property type="term" value="F:glutathione transferase activity"/>
    <property type="evidence" value="ECO:0007669"/>
    <property type="project" value="InterPro"/>
</dbReference>
<evidence type="ECO:0000313" key="6">
    <source>
        <dbReference type="Proteomes" id="UP001214628"/>
    </source>
</evidence>
<organism evidence="5 6">
    <name type="scientific">Malassezia psittaci</name>
    <dbReference type="NCBI Taxonomy" id="1821823"/>
    <lineage>
        <taxon>Eukaryota</taxon>
        <taxon>Fungi</taxon>
        <taxon>Dikarya</taxon>
        <taxon>Basidiomycota</taxon>
        <taxon>Ustilaginomycotina</taxon>
        <taxon>Malasseziomycetes</taxon>
        <taxon>Malasseziales</taxon>
        <taxon>Malasseziaceae</taxon>
        <taxon>Malassezia</taxon>
    </lineage>
</organism>
<dbReference type="GO" id="GO:0016491">
    <property type="term" value="F:oxidoreductase activity"/>
    <property type="evidence" value="ECO:0007669"/>
    <property type="project" value="UniProtKB-KW"/>
</dbReference>
<feature type="active site" description="Nucleophile" evidence="1">
    <location>
        <position position="52"/>
    </location>
</feature>
<keyword evidence="6" id="KW-1185">Reference proteome</keyword>
<dbReference type="InterPro" id="IPR036282">
    <property type="entry name" value="Glutathione-S-Trfase_C_sf"/>
</dbReference>
<dbReference type="Gene3D" id="1.20.1050.10">
    <property type="match status" value="1"/>
</dbReference>
<dbReference type="EMBL" id="CP118380">
    <property type="protein sequence ID" value="WFD44858.1"/>
    <property type="molecule type" value="Genomic_DNA"/>
</dbReference>
<feature type="binding site" evidence="2">
    <location>
        <position position="88"/>
    </location>
    <ligand>
        <name>glutathione</name>
        <dbReference type="ChEBI" id="CHEBI:57925"/>
    </ligand>
</feature>
<dbReference type="SUPFAM" id="SSF52833">
    <property type="entry name" value="Thioredoxin-like"/>
    <property type="match status" value="1"/>
</dbReference>
<gene>
    <name evidence="5" type="primary">ECM4_2</name>
    <name evidence="5" type="ORF">MPSI1_003529</name>
</gene>
<dbReference type="InterPro" id="IPR047047">
    <property type="entry name" value="GST_Omega-like_C"/>
</dbReference>
<evidence type="ECO:0000256" key="1">
    <source>
        <dbReference type="PIRSR" id="PIRSR015753-1"/>
    </source>
</evidence>
<protein>
    <submittedName>
        <fullName evidence="5">Glutathionyl-hydroquinone reductase</fullName>
        <ecNumber evidence="5">1.8.5.7</ecNumber>
    </submittedName>
</protein>
<dbReference type="Proteomes" id="UP001214628">
    <property type="component" value="Chromosome 6"/>
</dbReference>
<dbReference type="PANTHER" id="PTHR32419">
    <property type="entry name" value="GLUTATHIONYL-HYDROQUINONE REDUCTASE"/>
    <property type="match status" value="1"/>
</dbReference>
<evidence type="ECO:0000259" key="4">
    <source>
        <dbReference type="PROSITE" id="PS50405"/>
    </source>
</evidence>
<dbReference type="InterPro" id="IPR004045">
    <property type="entry name" value="Glutathione_S-Trfase_N"/>
</dbReference>
<dbReference type="Pfam" id="PF13409">
    <property type="entry name" value="GST_N_2"/>
    <property type="match status" value="1"/>
</dbReference>
<dbReference type="EC" id="1.8.5.7" evidence="5"/>
<dbReference type="SFLD" id="SFLDG01148">
    <property type="entry name" value="Xi_(cytGST)"/>
    <property type="match status" value="1"/>
</dbReference>
<feature type="binding site" evidence="2">
    <location>
        <begin position="148"/>
        <end position="149"/>
    </location>
    <ligand>
        <name>glutathione</name>
        <dbReference type="ChEBI" id="CHEBI:57925"/>
    </ligand>
</feature>
<dbReference type="InterPro" id="IPR016639">
    <property type="entry name" value="GST_Omega/GSH"/>
</dbReference>
<dbReference type="PROSITE" id="PS50405">
    <property type="entry name" value="GST_CTER"/>
    <property type="match status" value="1"/>
</dbReference>
<proteinExistence type="predicted"/>
<keyword evidence="5" id="KW-0560">Oxidoreductase</keyword>
<dbReference type="InterPro" id="IPR040079">
    <property type="entry name" value="Glutathione_S-Trfase"/>
</dbReference>
<dbReference type="AlphaFoldDB" id="A0AAF0FHZ6"/>
<evidence type="ECO:0000256" key="2">
    <source>
        <dbReference type="PIRSR" id="PIRSR015753-2"/>
    </source>
</evidence>
<accession>A0AAF0FHZ6</accession>
<dbReference type="GO" id="GO:0005737">
    <property type="term" value="C:cytoplasm"/>
    <property type="evidence" value="ECO:0007669"/>
    <property type="project" value="TreeGrafter"/>
</dbReference>
<dbReference type="InterPro" id="IPR010987">
    <property type="entry name" value="Glutathione-S-Trfase_C-like"/>
</dbReference>